<comment type="caution">
    <text evidence="1">The sequence shown here is derived from an EMBL/GenBank/DDBJ whole genome shotgun (WGS) entry which is preliminary data.</text>
</comment>
<gene>
    <name evidence="1" type="ORF">ACFFRH_19410</name>
</gene>
<reference evidence="1 2" key="1">
    <citation type="submission" date="2024-09" db="EMBL/GenBank/DDBJ databases">
        <authorList>
            <person name="Sun Q."/>
            <person name="Mori K."/>
        </authorList>
    </citation>
    <scope>NUCLEOTIDE SEQUENCE [LARGE SCALE GENOMIC DNA]</scope>
    <source>
        <strain evidence="1 2">JCM 3028</strain>
    </source>
</reference>
<dbReference type="EMBL" id="JBHMBS010000008">
    <property type="protein sequence ID" value="MFB9677654.1"/>
    <property type="molecule type" value="Genomic_DNA"/>
</dbReference>
<accession>A0ABV5TEW2</accession>
<evidence type="ECO:0000313" key="1">
    <source>
        <dbReference type="EMBL" id="MFB9677654.1"/>
    </source>
</evidence>
<dbReference type="Proteomes" id="UP001589610">
    <property type="component" value="Unassembled WGS sequence"/>
</dbReference>
<keyword evidence="2" id="KW-1185">Reference proteome</keyword>
<proteinExistence type="predicted"/>
<organism evidence="1 2">
    <name type="scientific">Streptosporangium vulgare</name>
    <dbReference type="NCBI Taxonomy" id="46190"/>
    <lineage>
        <taxon>Bacteria</taxon>
        <taxon>Bacillati</taxon>
        <taxon>Actinomycetota</taxon>
        <taxon>Actinomycetes</taxon>
        <taxon>Streptosporangiales</taxon>
        <taxon>Streptosporangiaceae</taxon>
        <taxon>Streptosporangium</taxon>
    </lineage>
</organism>
<name>A0ABV5TEW2_9ACTN</name>
<dbReference type="RefSeq" id="WP_344743529.1">
    <property type="nucleotide sequence ID" value="NZ_BAAAWW010000026.1"/>
</dbReference>
<sequence>MTTTDKHTAMITGLRELATFLEANPELPIPYEVSALCFPARSTDAEMTAEVDRIATLLGAEVDAEDASYGHYRTGINFGPVRYGALAVLAHRRARYDAETSYIGCVEPDSAHAA</sequence>
<evidence type="ECO:0000313" key="2">
    <source>
        <dbReference type="Proteomes" id="UP001589610"/>
    </source>
</evidence>
<protein>
    <submittedName>
        <fullName evidence="1">Uncharacterized protein</fullName>
    </submittedName>
</protein>